<evidence type="ECO:0000256" key="6">
    <source>
        <dbReference type="ARBA" id="ARBA00023136"/>
    </source>
</evidence>
<keyword evidence="3 7" id="KW-0812">Transmembrane</keyword>
<evidence type="ECO:0000259" key="8">
    <source>
        <dbReference type="PROSITE" id="PS51202"/>
    </source>
</evidence>
<evidence type="ECO:0000256" key="3">
    <source>
        <dbReference type="ARBA" id="ARBA00022692"/>
    </source>
</evidence>
<organism evidence="9">
    <name type="scientific">freshwater metagenome</name>
    <dbReference type="NCBI Taxonomy" id="449393"/>
    <lineage>
        <taxon>unclassified sequences</taxon>
        <taxon>metagenomes</taxon>
        <taxon>ecological metagenomes</taxon>
    </lineage>
</organism>
<dbReference type="InterPro" id="IPR036721">
    <property type="entry name" value="RCK_C_sf"/>
</dbReference>
<dbReference type="InterPro" id="IPR004680">
    <property type="entry name" value="Cit_transptr-like_dom"/>
</dbReference>
<feature type="transmembrane region" description="Helical" evidence="7">
    <location>
        <begin position="59"/>
        <end position="79"/>
    </location>
</feature>
<name>A0A6J6RL38_9ZZZZ</name>
<feature type="transmembrane region" description="Helical" evidence="7">
    <location>
        <begin position="185"/>
        <end position="205"/>
    </location>
</feature>
<dbReference type="PROSITE" id="PS01271">
    <property type="entry name" value="NA_SULFATE"/>
    <property type="match status" value="1"/>
</dbReference>
<dbReference type="PANTHER" id="PTHR43652">
    <property type="entry name" value="BASIC AMINO ACID ANTIPORTER YFCC-RELATED"/>
    <property type="match status" value="1"/>
</dbReference>
<dbReference type="EMBL" id="CAFBMM010000130">
    <property type="protein sequence ID" value="CAB4919346.1"/>
    <property type="molecule type" value="Genomic_DNA"/>
</dbReference>
<dbReference type="EMBL" id="CAFBPQ010000055">
    <property type="protein sequence ID" value="CAB5030890.1"/>
    <property type="molecule type" value="Genomic_DNA"/>
</dbReference>
<protein>
    <submittedName>
        <fullName evidence="9">Unannotated protein</fullName>
    </submittedName>
</protein>
<dbReference type="AlphaFoldDB" id="A0A6J6RL38"/>
<evidence type="ECO:0000313" key="9">
    <source>
        <dbReference type="EMBL" id="CAB4723238.1"/>
    </source>
</evidence>
<feature type="transmembrane region" description="Helical" evidence="7">
    <location>
        <begin position="99"/>
        <end position="123"/>
    </location>
</feature>
<dbReference type="Pfam" id="PF02080">
    <property type="entry name" value="TrkA_C"/>
    <property type="match status" value="2"/>
</dbReference>
<dbReference type="EMBL" id="CAEZYK010000037">
    <property type="protein sequence ID" value="CAB4723238.1"/>
    <property type="molecule type" value="Genomic_DNA"/>
</dbReference>
<feature type="domain" description="RCK C-terminal" evidence="8">
    <location>
        <begin position="300"/>
        <end position="386"/>
    </location>
</feature>
<reference evidence="9" key="1">
    <citation type="submission" date="2020-05" db="EMBL/GenBank/DDBJ databases">
        <authorList>
            <person name="Chiriac C."/>
            <person name="Salcher M."/>
            <person name="Ghai R."/>
            <person name="Kavagutti S V."/>
        </authorList>
    </citation>
    <scope>NUCLEOTIDE SEQUENCE</scope>
</reference>
<dbReference type="PANTHER" id="PTHR43652:SF2">
    <property type="entry name" value="BASIC AMINO ACID ANTIPORTER YFCC-RELATED"/>
    <property type="match status" value="1"/>
</dbReference>
<feature type="transmembrane region" description="Helical" evidence="7">
    <location>
        <begin position="30"/>
        <end position="52"/>
    </location>
</feature>
<evidence type="ECO:0000313" key="11">
    <source>
        <dbReference type="EMBL" id="CAB4969405.1"/>
    </source>
</evidence>
<keyword evidence="2" id="KW-0813">Transport</keyword>
<proteinExistence type="predicted"/>
<feature type="transmembrane region" description="Helical" evidence="7">
    <location>
        <begin position="428"/>
        <end position="443"/>
    </location>
</feature>
<dbReference type="SUPFAM" id="SSF116726">
    <property type="entry name" value="TrkA C-terminal domain-like"/>
    <property type="match status" value="2"/>
</dbReference>
<dbReference type="GO" id="GO:0006813">
    <property type="term" value="P:potassium ion transport"/>
    <property type="evidence" value="ECO:0007669"/>
    <property type="project" value="InterPro"/>
</dbReference>
<evidence type="ECO:0000313" key="12">
    <source>
        <dbReference type="EMBL" id="CAB5030890.1"/>
    </source>
</evidence>
<evidence type="ECO:0000313" key="10">
    <source>
        <dbReference type="EMBL" id="CAB4919346.1"/>
    </source>
</evidence>
<feature type="transmembrane region" description="Helical" evidence="7">
    <location>
        <begin position="573"/>
        <end position="593"/>
    </location>
</feature>
<evidence type="ECO:0000256" key="4">
    <source>
        <dbReference type="ARBA" id="ARBA00022737"/>
    </source>
</evidence>
<keyword evidence="4" id="KW-0677">Repeat</keyword>
<dbReference type="InterPro" id="IPR031312">
    <property type="entry name" value="Na/sul_symport_CS"/>
</dbReference>
<evidence type="ECO:0000256" key="7">
    <source>
        <dbReference type="SAM" id="Phobius"/>
    </source>
</evidence>
<dbReference type="Gene3D" id="3.30.70.1450">
    <property type="entry name" value="Regulator of K+ conductance, C-terminal domain"/>
    <property type="match status" value="2"/>
</dbReference>
<dbReference type="EMBL" id="CAFBOF010000003">
    <property type="protein sequence ID" value="CAB4969405.1"/>
    <property type="molecule type" value="Genomic_DNA"/>
</dbReference>
<dbReference type="GO" id="GO:0005886">
    <property type="term" value="C:plasma membrane"/>
    <property type="evidence" value="ECO:0007669"/>
    <property type="project" value="TreeGrafter"/>
</dbReference>
<gene>
    <name evidence="9" type="ORF">UFOPK2683_00791</name>
    <name evidence="10" type="ORF">UFOPK3605_01574</name>
    <name evidence="11" type="ORF">UFOPK3897_00257</name>
    <name evidence="12" type="ORF">UFOPK4121_01356</name>
</gene>
<sequence>MTPDAWFTLVVVVVTIAVLASERVQPAVVMVGAVIVLFVADVIPADAAFAGFSNEAPIIVAALYVLAGATETTGALAGITNRILGGKSNKNPERERKDLSRVLLPGTLASGFIANTPLVSMIAPRLVEWCRRTGRSPSRFLMPFSYAAVFGGVITVIGTSTNVTISGLLVESGRQPLDIFEITPVGLPIALVGVIGIILLTPLLLPQRKSPSESDRGNERAYTVEMRVPENSPLVGKTVSDAGLRNLSGVYLIEINRLDQSIAPISPDEVLNSNDQLVFAGNVERVLDLQRIVGLVSAEQQHFSIAASKGESRTFEVVVAEGSPLVGSTIKAIDFRARYGAAVMAIHRADVRLTEKIGETRLRSGDLMLVLADVDFARRWQGRDDFLLVSMVSGGIPPRRNRARAVELITVGLIVVSGLGLLDLLKTSLIAALACIAIGAITPGEARRSINFDIIVLIAASFGLGAAMETSGLAGQAGQLLVNGLEPIGAIGILAGVLIATMILTELLSNNAAAVLMFPIALAVANDAGLNFRPLAIAILIGASCSFLTPIGYQTNLLVFGMGGYRFRDFARLGAPLTLLTIVASLILIPVVFPLN</sequence>
<feature type="transmembrane region" description="Helical" evidence="7">
    <location>
        <begin position="488"/>
        <end position="505"/>
    </location>
</feature>
<keyword evidence="6 7" id="KW-0472">Membrane</keyword>
<dbReference type="InterPro" id="IPR006037">
    <property type="entry name" value="RCK_C"/>
</dbReference>
<dbReference type="GO" id="GO:0008324">
    <property type="term" value="F:monoatomic cation transmembrane transporter activity"/>
    <property type="evidence" value="ECO:0007669"/>
    <property type="project" value="InterPro"/>
</dbReference>
<feature type="transmembrane region" description="Helical" evidence="7">
    <location>
        <begin position="535"/>
        <end position="553"/>
    </location>
</feature>
<feature type="transmembrane region" description="Helical" evidence="7">
    <location>
        <begin position="450"/>
        <end position="468"/>
    </location>
</feature>
<dbReference type="PROSITE" id="PS51202">
    <property type="entry name" value="RCK_C"/>
    <property type="match status" value="2"/>
</dbReference>
<evidence type="ECO:0000256" key="1">
    <source>
        <dbReference type="ARBA" id="ARBA00004141"/>
    </source>
</evidence>
<feature type="transmembrane region" description="Helical" evidence="7">
    <location>
        <begin position="144"/>
        <end position="165"/>
    </location>
</feature>
<feature type="domain" description="RCK C-terminal" evidence="8">
    <location>
        <begin position="210"/>
        <end position="295"/>
    </location>
</feature>
<dbReference type="Pfam" id="PF03600">
    <property type="entry name" value="CitMHS"/>
    <property type="match status" value="1"/>
</dbReference>
<evidence type="ECO:0000256" key="5">
    <source>
        <dbReference type="ARBA" id="ARBA00022989"/>
    </source>
</evidence>
<evidence type="ECO:0000256" key="2">
    <source>
        <dbReference type="ARBA" id="ARBA00022448"/>
    </source>
</evidence>
<accession>A0A6J6RL38</accession>
<dbReference type="InterPro" id="IPR051679">
    <property type="entry name" value="DASS-Related_Transporters"/>
</dbReference>
<keyword evidence="5 7" id="KW-1133">Transmembrane helix</keyword>
<comment type="subcellular location">
    <subcellularLocation>
        <location evidence="1">Membrane</location>
        <topology evidence="1">Multi-pass membrane protein</topology>
    </subcellularLocation>
</comment>